<dbReference type="Proteomes" id="UP000266841">
    <property type="component" value="Unassembled WGS sequence"/>
</dbReference>
<dbReference type="EMBL" id="AGNL01009011">
    <property type="protein sequence ID" value="EJK70125.1"/>
    <property type="molecule type" value="Genomic_DNA"/>
</dbReference>
<evidence type="ECO:0000313" key="2">
    <source>
        <dbReference type="EMBL" id="EJK70125.1"/>
    </source>
</evidence>
<gene>
    <name evidence="2" type="ORF">THAOC_08539</name>
</gene>
<accession>K0SXI7</accession>
<dbReference type="GO" id="GO:0008757">
    <property type="term" value="F:S-adenosylmethionine-dependent methyltransferase activity"/>
    <property type="evidence" value="ECO:0007669"/>
    <property type="project" value="InterPro"/>
</dbReference>
<feature type="domain" description="Methyltransferase type 11" evidence="1">
    <location>
        <begin position="62"/>
        <end position="163"/>
    </location>
</feature>
<protein>
    <recommendedName>
        <fullName evidence="1">Methyltransferase type 11 domain-containing protein</fullName>
    </recommendedName>
</protein>
<sequence>MAPSRGVYQAIHDEYRDMATWYDSFWASYTDPVLRRPAEEVVRIIRRRPPPREPPAAAVTVLDVGAGTGALLRRLRDETSDLGGLVALVGAEPSGEMLEQARRKHTVPLILTCSSSNSPDQPPEDLPFADESTDIVVSTSAFHFFVDKVDALREMRRVLKREGGSLVITDWCNDYLLVKLYHLLERIRWNFALGYSEAYPGPVTSEEMAKLVRDAGFDNVRIATYRVRVFGFFFWGTHTVTATKP</sequence>
<comment type="caution">
    <text evidence="2">The sequence shown here is derived from an EMBL/GenBank/DDBJ whole genome shotgun (WGS) entry which is preliminary data.</text>
</comment>
<name>K0SXI7_THAOC</name>
<dbReference type="InterPro" id="IPR029063">
    <property type="entry name" value="SAM-dependent_MTases_sf"/>
</dbReference>
<dbReference type="AlphaFoldDB" id="K0SXI7"/>
<dbReference type="CDD" id="cd02440">
    <property type="entry name" value="AdoMet_MTases"/>
    <property type="match status" value="1"/>
</dbReference>
<evidence type="ECO:0000313" key="3">
    <source>
        <dbReference type="Proteomes" id="UP000266841"/>
    </source>
</evidence>
<dbReference type="PANTHER" id="PTHR42912">
    <property type="entry name" value="METHYLTRANSFERASE"/>
    <property type="match status" value="1"/>
</dbReference>
<dbReference type="Gene3D" id="3.40.50.150">
    <property type="entry name" value="Vaccinia Virus protein VP39"/>
    <property type="match status" value="1"/>
</dbReference>
<keyword evidence="3" id="KW-1185">Reference proteome</keyword>
<dbReference type="SUPFAM" id="SSF53335">
    <property type="entry name" value="S-adenosyl-L-methionine-dependent methyltransferases"/>
    <property type="match status" value="1"/>
</dbReference>
<dbReference type="OrthoDB" id="16816at2759"/>
<reference evidence="2 3" key="1">
    <citation type="journal article" date="2012" name="Genome Biol.">
        <title>Genome and low-iron response of an oceanic diatom adapted to chronic iron limitation.</title>
        <authorList>
            <person name="Lommer M."/>
            <person name="Specht M."/>
            <person name="Roy A.S."/>
            <person name="Kraemer L."/>
            <person name="Andreson R."/>
            <person name="Gutowska M.A."/>
            <person name="Wolf J."/>
            <person name="Bergner S.V."/>
            <person name="Schilhabel M.B."/>
            <person name="Klostermeier U.C."/>
            <person name="Beiko R.G."/>
            <person name="Rosenstiel P."/>
            <person name="Hippler M."/>
            <person name="Laroche J."/>
        </authorList>
    </citation>
    <scope>NUCLEOTIDE SEQUENCE [LARGE SCALE GENOMIC DNA]</scope>
    <source>
        <strain evidence="2 3">CCMP1005</strain>
    </source>
</reference>
<proteinExistence type="predicted"/>
<organism evidence="2 3">
    <name type="scientific">Thalassiosira oceanica</name>
    <name type="common">Marine diatom</name>
    <dbReference type="NCBI Taxonomy" id="159749"/>
    <lineage>
        <taxon>Eukaryota</taxon>
        <taxon>Sar</taxon>
        <taxon>Stramenopiles</taxon>
        <taxon>Ochrophyta</taxon>
        <taxon>Bacillariophyta</taxon>
        <taxon>Coscinodiscophyceae</taxon>
        <taxon>Thalassiosirophycidae</taxon>
        <taxon>Thalassiosirales</taxon>
        <taxon>Thalassiosiraceae</taxon>
        <taxon>Thalassiosira</taxon>
    </lineage>
</organism>
<evidence type="ECO:0000259" key="1">
    <source>
        <dbReference type="Pfam" id="PF08241"/>
    </source>
</evidence>
<dbReference type="InterPro" id="IPR013216">
    <property type="entry name" value="Methyltransf_11"/>
</dbReference>
<dbReference type="Pfam" id="PF08241">
    <property type="entry name" value="Methyltransf_11"/>
    <property type="match status" value="1"/>
</dbReference>
<dbReference type="InterPro" id="IPR050508">
    <property type="entry name" value="Methyltransf_Superfamily"/>
</dbReference>